<protein>
    <submittedName>
        <fullName evidence="1">Uncharacterized protein</fullName>
    </submittedName>
</protein>
<proteinExistence type="predicted"/>
<reference evidence="1 2" key="1">
    <citation type="submission" date="2024-01" db="EMBL/GenBank/DDBJ databases">
        <title>The complete chloroplast genome sequence of Lithospermum erythrorhizon: insights into the phylogenetic relationship among Boraginaceae species and the maternal lineages of purple gromwells.</title>
        <authorList>
            <person name="Okada T."/>
            <person name="Watanabe K."/>
        </authorList>
    </citation>
    <scope>NUCLEOTIDE SEQUENCE [LARGE SCALE GENOMIC DNA]</scope>
</reference>
<sequence>MCDICLFFVIRHLADDGWATSAAAKALQKLQEIVIRETHQIACNSQENVLDADQEYFSDSSANTNTASTVSSKDSLESCHVADQEASEFVRNTIGTEIFEGVDPPEGNVDIKSKST</sequence>
<accession>A0AAV3R274</accession>
<dbReference type="Proteomes" id="UP001454036">
    <property type="component" value="Unassembled WGS sequence"/>
</dbReference>
<dbReference type="AlphaFoldDB" id="A0AAV3R274"/>
<dbReference type="EMBL" id="BAABME010006944">
    <property type="protein sequence ID" value="GAA0169706.1"/>
    <property type="molecule type" value="Genomic_DNA"/>
</dbReference>
<name>A0AAV3R274_LITER</name>
<gene>
    <name evidence="1" type="ORF">LIER_24126</name>
</gene>
<keyword evidence="2" id="KW-1185">Reference proteome</keyword>
<comment type="caution">
    <text evidence="1">The sequence shown here is derived from an EMBL/GenBank/DDBJ whole genome shotgun (WGS) entry which is preliminary data.</text>
</comment>
<organism evidence="1 2">
    <name type="scientific">Lithospermum erythrorhizon</name>
    <name type="common">Purple gromwell</name>
    <name type="synonym">Lithospermum officinale var. erythrorhizon</name>
    <dbReference type="NCBI Taxonomy" id="34254"/>
    <lineage>
        <taxon>Eukaryota</taxon>
        <taxon>Viridiplantae</taxon>
        <taxon>Streptophyta</taxon>
        <taxon>Embryophyta</taxon>
        <taxon>Tracheophyta</taxon>
        <taxon>Spermatophyta</taxon>
        <taxon>Magnoliopsida</taxon>
        <taxon>eudicotyledons</taxon>
        <taxon>Gunneridae</taxon>
        <taxon>Pentapetalae</taxon>
        <taxon>asterids</taxon>
        <taxon>lamiids</taxon>
        <taxon>Boraginales</taxon>
        <taxon>Boraginaceae</taxon>
        <taxon>Boraginoideae</taxon>
        <taxon>Lithospermeae</taxon>
        <taxon>Lithospermum</taxon>
    </lineage>
</organism>
<evidence type="ECO:0000313" key="2">
    <source>
        <dbReference type="Proteomes" id="UP001454036"/>
    </source>
</evidence>
<evidence type="ECO:0000313" key="1">
    <source>
        <dbReference type="EMBL" id="GAA0169706.1"/>
    </source>
</evidence>